<dbReference type="Proteomes" id="UP000887159">
    <property type="component" value="Unassembled WGS sequence"/>
</dbReference>
<comment type="caution">
    <text evidence="1">The sequence shown here is derived from an EMBL/GenBank/DDBJ whole genome shotgun (WGS) entry which is preliminary data.</text>
</comment>
<name>A0A8X6VN15_TRICX</name>
<gene>
    <name evidence="1" type="ORF">TNCV_985811</name>
</gene>
<organism evidence="1 2">
    <name type="scientific">Trichonephila clavipes</name>
    <name type="common">Golden silk orbweaver</name>
    <name type="synonym">Nephila clavipes</name>
    <dbReference type="NCBI Taxonomy" id="2585209"/>
    <lineage>
        <taxon>Eukaryota</taxon>
        <taxon>Metazoa</taxon>
        <taxon>Ecdysozoa</taxon>
        <taxon>Arthropoda</taxon>
        <taxon>Chelicerata</taxon>
        <taxon>Arachnida</taxon>
        <taxon>Araneae</taxon>
        <taxon>Araneomorphae</taxon>
        <taxon>Entelegynae</taxon>
        <taxon>Araneoidea</taxon>
        <taxon>Nephilidae</taxon>
        <taxon>Trichonephila</taxon>
    </lineage>
</organism>
<evidence type="ECO:0000313" key="2">
    <source>
        <dbReference type="Proteomes" id="UP000887159"/>
    </source>
</evidence>
<sequence length="103" mass="11914">MFHNRSYGICADAVDVCDPCSQVDQIRNPSTVNHIFQVSSEKFKSGESDGQVVGQMDDYEWMMLMDDADHSETNDQHLLHRSINERWSAVLHEYYAIHILKLL</sequence>
<accession>A0A8X6VN15</accession>
<dbReference type="EMBL" id="BMAU01021324">
    <property type="protein sequence ID" value="GFY13809.1"/>
    <property type="molecule type" value="Genomic_DNA"/>
</dbReference>
<reference evidence="1" key="1">
    <citation type="submission" date="2020-08" db="EMBL/GenBank/DDBJ databases">
        <title>Multicomponent nature underlies the extraordinary mechanical properties of spider dragline silk.</title>
        <authorList>
            <person name="Kono N."/>
            <person name="Nakamura H."/>
            <person name="Mori M."/>
            <person name="Yoshida Y."/>
            <person name="Ohtoshi R."/>
            <person name="Malay A.D."/>
            <person name="Moran D.A.P."/>
            <person name="Tomita M."/>
            <person name="Numata K."/>
            <person name="Arakawa K."/>
        </authorList>
    </citation>
    <scope>NUCLEOTIDE SEQUENCE</scope>
</reference>
<keyword evidence="2" id="KW-1185">Reference proteome</keyword>
<dbReference type="AlphaFoldDB" id="A0A8X6VN15"/>
<proteinExistence type="predicted"/>
<evidence type="ECO:0000313" key="1">
    <source>
        <dbReference type="EMBL" id="GFY13809.1"/>
    </source>
</evidence>
<protein>
    <submittedName>
        <fullName evidence="1">Uncharacterized protein</fullName>
    </submittedName>
</protein>